<keyword evidence="3" id="KW-0808">Transferase</keyword>
<proteinExistence type="inferred from homology"/>
<dbReference type="InterPro" id="IPR001091">
    <property type="entry name" value="RM_Methyltransferase"/>
</dbReference>
<comment type="similarity">
    <text evidence="1">Belongs to the N(4)/N(6)-methyltransferase family. N(4) subfamily.</text>
</comment>
<dbReference type="AlphaFoldDB" id="A0A809XID3"/>
<dbReference type="InterPro" id="IPR017985">
    <property type="entry name" value="MeTrfase_CN4_CS"/>
</dbReference>
<dbReference type="Pfam" id="PF01555">
    <property type="entry name" value="N6_N4_Mtase"/>
    <property type="match status" value="1"/>
</dbReference>
<dbReference type="Gene3D" id="3.40.50.150">
    <property type="entry name" value="Vaccinia Virus protein VP39"/>
    <property type="match status" value="1"/>
</dbReference>
<dbReference type="SUPFAM" id="SSF53335">
    <property type="entry name" value="S-adenosyl-L-methionine-dependent methyltransferases"/>
    <property type="match status" value="1"/>
</dbReference>
<evidence type="ECO:0000313" key="12">
    <source>
        <dbReference type="EMBL" id="BCE26974.1"/>
    </source>
</evidence>
<sequence>MKNASINLVVDNENPRSPPPRKLVSKPKTKANDAMHPRVADEGAFLSAEIKKFAYYADDTTIILNTDVKKGLEFLASQKLLVNCIVTSPPFYGQRDYDVAGQIGLEEHPSQFIEKLVNSFEYCRPILAPNGSLWVNIGDTYWSGKGEHKSGETKQNARRFGIRPQDRKGDGKWCIPKQLLLIPHRLAIAMQDRGWTVRNDNVWLKPNPIPDQVRDRCSISHEYVFHFVKERWYFFDKNAVGRTTETGSVLPPLDTWEVPAVRGVTNGHKARFSEDLVRIPILTTTPPRGVVLDPFAGSGTSLVFARKHGFRCIGIDIKKQFCKLMVDRLLEVAQEEDSADE</sequence>
<dbReference type="GO" id="GO:0003677">
    <property type="term" value="F:DNA binding"/>
    <property type="evidence" value="ECO:0007669"/>
    <property type="project" value="UniProtKB-KW"/>
</dbReference>
<dbReference type="InterPro" id="IPR002941">
    <property type="entry name" value="DNA_methylase_N4/N6"/>
</dbReference>
<feature type="region of interest" description="Disordered" evidence="10">
    <location>
        <begin position="1"/>
        <end position="34"/>
    </location>
</feature>
<keyword evidence="6" id="KW-0238">DNA-binding</keyword>
<evidence type="ECO:0000256" key="4">
    <source>
        <dbReference type="ARBA" id="ARBA00022691"/>
    </source>
</evidence>
<dbReference type="PRINTS" id="PR00508">
    <property type="entry name" value="S21N4MTFRASE"/>
</dbReference>
<keyword evidence="2" id="KW-0489">Methyltransferase</keyword>
<accession>A0A809XID3</accession>
<keyword evidence="5" id="KW-0680">Restriction system</keyword>
<dbReference type="GO" id="GO:0009007">
    <property type="term" value="F:site-specific DNA-methyltransferase (adenine-specific) activity"/>
    <property type="evidence" value="ECO:0007669"/>
    <property type="project" value="UniProtKB-EC"/>
</dbReference>
<evidence type="ECO:0000256" key="1">
    <source>
        <dbReference type="ARBA" id="ARBA00010203"/>
    </source>
</evidence>
<evidence type="ECO:0000259" key="11">
    <source>
        <dbReference type="Pfam" id="PF01555"/>
    </source>
</evidence>
<evidence type="ECO:0000256" key="8">
    <source>
        <dbReference type="ARBA" id="ARBA00049120"/>
    </source>
</evidence>
<evidence type="ECO:0000256" key="7">
    <source>
        <dbReference type="ARBA" id="ARBA00047942"/>
    </source>
</evidence>
<dbReference type="EMBL" id="AP023092">
    <property type="protein sequence ID" value="BCE26974.1"/>
    <property type="molecule type" value="Genomic_DNA"/>
</dbReference>
<dbReference type="PROSITE" id="PS00093">
    <property type="entry name" value="N4_MTASE"/>
    <property type="match status" value="1"/>
</dbReference>
<name>A0A809XID3_9BRAD</name>
<comment type="catalytic activity">
    <reaction evidence="7">
        <text>a 2'-deoxyadenosine in DNA + S-adenosyl-L-methionine = an N(6)-methyl-2'-deoxyadenosine in DNA + S-adenosyl-L-homocysteine + H(+)</text>
        <dbReference type="Rhea" id="RHEA:15197"/>
        <dbReference type="Rhea" id="RHEA-COMP:12418"/>
        <dbReference type="Rhea" id="RHEA-COMP:12419"/>
        <dbReference type="ChEBI" id="CHEBI:15378"/>
        <dbReference type="ChEBI" id="CHEBI:57856"/>
        <dbReference type="ChEBI" id="CHEBI:59789"/>
        <dbReference type="ChEBI" id="CHEBI:90615"/>
        <dbReference type="ChEBI" id="CHEBI:90616"/>
        <dbReference type="EC" id="2.1.1.72"/>
    </reaction>
</comment>
<evidence type="ECO:0000256" key="10">
    <source>
        <dbReference type="SAM" id="MobiDB-lite"/>
    </source>
</evidence>
<evidence type="ECO:0000256" key="6">
    <source>
        <dbReference type="ARBA" id="ARBA00023125"/>
    </source>
</evidence>
<reference evidence="12" key="1">
    <citation type="submission" date="2020-05" db="EMBL/GenBank/DDBJ databases">
        <title>Complete genome sequence of Bradyrhizobium diazoefficiens XF2 isolated from soybean nodule.</title>
        <authorList>
            <person name="Noda R."/>
            <person name="Kakizaki K."/>
            <person name="Minamisawa K."/>
        </authorList>
    </citation>
    <scope>NUCLEOTIDE SEQUENCE</scope>
    <source>
        <strain evidence="12">XF2</strain>
    </source>
</reference>
<evidence type="ECO:0000256" key="9">
    <source>
        <dbReference type="RuleBase" id="RU362026"/>
    </source>
</evidence>
<evidence type="ECO:0000256" key="2">
    <source>
        <dbReference type="ARBA" id="ARBA00022603"/>
    </source>
</evidence>
<keyword evidence="4" id="KW-0949">S-adenosyl-L-methionine</keyword>
<dbReference type="GO" id="GO:0032259">
    <property type="term" value="P:methylation"/>
    <property type="evidence" value="ECO:0007669"/>
    <property type="project" value="UniProtKB-KW"/>
</dbReference>
<comment type="catalytic activity">
    <reaction evidence="8">
        <text>a 2'-deoxycytidine in DNA + S-adenosyl-L-methionine = an N(4)-methyl-2'-deoxycytidine in DNA + S-adenosyl-L-homocysteine + H(+)</text>
        <dbReference type="Rhea" id="RHEA:16857"/>
        <dbReference type="Rhea" id="RHEA-COMP:11369"/>
        <dbReference type="Rhea" id="RHEA-COMP:13674"/>
        <dbReference type="ChEBI" id="CHEBI:15378"/>
        <dbReference type="ChEBI" id="CHEBI:57856"/>
        <dbReference type="ChEBI" id="CHEBI:59789"/>
        <dbReference type="ChEBI" id="CHEBI:85452"/>
        <dbReference type="ChEBI" id="CHEBI:137933"/>
        <dbReference type="EC" id="2.1.1.113"/>
    </reaction>
</comment>
<protein>
    <recommendedName>
        <fullName evidence="9">Methyltransferase</fullName>
        <ecNumber evidence="9">2.1.1.-</ecNumber>
    </recommendedName>
</protein>
<dbReference type="GO" id="GO:0015667">
    <property type="term" value="F:site-specific DNA-methyltransferase (cytosine-N4-specific) activity"/>
    <property type="evidence" value="ECO:0007669"/>
    <property type="project" value="UniProtKB-EC"/>
</dbReference>
<evidence type="ECO:0000256" key="3">
    <source>
        <dbReference type="ARBA" id="ARBA00022679"/>
    </source>
</evidence>
<dbReference type="GO" id="GO:0008170">
    <property type="term" value="F:N-methyltransferase activity"/>
    <property type="evidence" value="ECO:0007669"/>
    <property type="project" value="InterPro"/>
</dbReference>
<dbReference type="REBASE" id="461191">
    <property type="entry name" value="M.BdiXF2ORF7430P"/>
</dbReference>
<feature type="domain" description="DNA methylase N-4/N-6" evidence="11">
    <location>
        <begin position="82"/>
        <end position="325"/>
    </location>
</feature>
<evidence type="ECO:0000256" key="5">
    <source>
        <dbReference type="ARBA" id="ARBA00022747"/>
    </source>
</evidence>
<gene>
    <name evidence="12" type="ORF">XF2B_07430</name>
</gene>
<dbReference type="EC" id="2.1.1.-" evidence="9"/>
<dbReference type="GO" id="GO:0009307">
    <property type="term" value="P:DNA restriction-modification system"/>
    <property type="evidence" value="ECO:0007669"/>
    <property type="project" value="UniProtKB-KW"/>
</dbReference>
<organism evidence="12">
    <name type="scientific">Bradyrhizobium diazoefficiens</name>
    <dbReference type="NCBI Taxonomy" id="1355477"/>
    <lineage>
        <taxon>Bacteria</taxon>
        <taxon>Pseudomonadati</taxon>
        <taxon>Pseudomonadota</taxon>
        <taxon>Alphaproteobacteria</taxon>
        <taxon>Hyphomicrobiales</taxon>
        <taxon>Nitrobacteraceae</taxon>
        <taxon>Bradyrhizobium</taxon>
    </lineage>
</organism>
<dbReference type="InterPro" id="IPR029063">
    <property type="entry name" value="SAM-dependent_MTases_sf"/>
</dbReference>